<evidence type="ECO:0000256" key="2">
    <source>
        <dbReference type="ARBA" id="ARBA00012104"/>
    </source>
</evidence>
<evidence type="ECO:0000256" key="6">
    <source>
        <dbReference type="ARBA" id="ARBA00022840"/>
    </source>
</evidence>
<dbReference type="PANTHER" id="PTHR10534">
    <property type="entry name" value="PYRIDOXAL KINASE"/>
    <property type="match status" value="1"/>
</dbReference>
<dbReference type="Gene3D" id="3.40.1190.20">
    <property type="match status" value="1"/>
</dbReference>
<organism evidence="8 9">
    <name type="scientific">Candida parapsilosis</name>
    <name type="common">Yeast</name>
    <dbReference type="NCBI Taxonomy" id="5480"/>
    <lineage>
        <taxon>Eukaryota</taxon>
        <taxon>Fungi</taxon>
        <taxon>Dikarya</taxon>
        <taxon>Ascomycota</taxon>
        <taxon>Saccharomycotina</taxon>
        <taxon>Pichiomycetes</taxon>
        <taxon>Debaryomycetaceae</taxon>
        <taxon>Candida/Lodderomyces clade</taxon>
        <taxon>Candida</taxon>
    </lineage>
</organism>
<dbReference type="EC" id="2.7.1.35" evidence="2"/>
<dbReference type="GO" id="GO:0005524">
    <property type="term" value="F:ATP binding"/>
    <property type="evidence" value="ECO:0007669"/>
    <property type="project" value="UniProtKB-KW"/>
</dbReference>
<dbReference type="EMBL" id="JABWAB010000003">
    <property type="protein sequence ID" value="KAF6057583.1"/>
    <property type="molecule type" value="Genomic_DNA"/>
</dbReference>
<gene>
    <name evidence="8" type="ORF">FOB60_002138</name>
</gene>
<feature type="region of interest" description="Disordered" evidence="7">
    <location>
        <begin position="319"/>
        <end position="341"/>
    </location>
</feature>
<protein>
    <recommendedName>
        <fullName evidence="2">pyridoxal kinase</fullName>
        <ecNumber evidence="2">2.7.1.35</ecNumber>
    </recommendedName>
</protein>
<dbReference type="GO" id="GO:0008478">
    <property type="term" value="F:pyridoxal kinase activity"/>
    <property type="evidence" value="ECO:0007669"/>
    <property type="project" value="UniProtKB-EC"/>
</dbReference>
<dbReference type="Proteomes" id="UP000590412">
    <property type="component" value="Unassembled WGS sequence"/>
</dbReference>
<evidence type="ECO:0000256" key="1">
    <source>
        <dbReference type="ARBA" id="ARBA00008805"/>
    </source>
</evidence>
<evidence type="ECO:0000313" key="9">
    <source>
        <dbReference type="Proteomes" id="UP000590412"/>
    </source>
</evidence>
<dbReference type="InterPro" id="IPR029056">
    <property type="entry name" value="Ribokinase-like"/>
</dbReference>
<accession>A0A8X7TDF2</accession>
<dbReference type="GO" id="GO:0005777">
    <property type="term" value="C:peroxisome"/>
    <property type="evidence" value="ECO:0007669"/>
    <property type="project" value="EnsemblFungi"/>
</dbReference>
<dbReference type="OrthoDB" id="2104723at2759"/>
<evidence type="ECO:0000256" key="4">
    <source>
        <dbReference type="ARBA" id="ARBA00022741"/>
    </source>
</evidence>
<dbReference type="GO" id="GO:0009443">
    <property type="term" value="P:pyridoxal 5'-phosphate salvage"/>
    <property type="evidence" value="ECO:0007669"/>
    <property type="project" value="InterPro"/>
</dbReference>
<comment type="similarity">
    <text evidence="1">Belongs to the pyridoxine kinase family.</text>
</comment>
<sequence length="387" mass="43046">MKSVLSIQSHVVHGYVGGRAAIFPLQTQGWEVDNINTVHFSNHTGYGHFTGQTLDRNELASILNQLINKLHIEYTAVITGYVPNAELISCIREYIVDMKGKSGNECGKNGGECNGTASSDASNAFTFSQLIYLMDPVMGDNNYMYVDQSCVDEYRKLSHSGIVDIITPNQFELELLVDTKITNRETLQNSILQLHNQCHIPYIVITSVESQVINPNSTASQDDNYIYCIISTKSTSASDAQMRMFQIPTIKSYFTGVGDLFSALLLDKFVANNVSGSSDAYDKLSRLSKSVNQVLTIMARTLKLTHKLGMQQARSALSHSNKSFQVEKHTGSDENGATVDVNTVSKEEEIVGKINDGETMKYFELKVIQAKEFYNYDGDGEFKEMKL</sequence>
<dbReference type="InterPro" id="IPR004625">
    <property type="entry name" value="PyrdxlKinase"/>
</dbReference>
<keyword evidence="6" id="KW-0067">ATP-binding</keyword>
<keyword evidence="4" id="KW-0547">Nucleotide-binding</keyword>
<evidence type="ECO:0000256" key="3">
    <source>
        <dbReference type="ARBA" id="ARBA00022679"/>
    </source>
</evidence>
<proteinExistence type="inferred from homology"/>
<reference evidence="8" key="1">
    <citation type="submission" date="2020-03" db="EMBL/GenBank/DDBJ databases">
        <title>FDA dAtabase for Regulatory Grade micrObial Sequences (FDA-ARGOS): Supporting development and validation of Infectious Disease Dx tests.</title>
        <authorList>
            <person name="Campos J."/>
            <person name="Goldberg B."/>
            <person name="Tallon L."/>
            <person name="Sadzewicz L."/>
            <person name="Vavikolanu K."/>
            <person name="Mehta A."/>
            <person name="Aluvathingal J."/>
            <person name="Nadendla S."/>
            <person name="Nandy P."/>
            <person name="Geyer C."/>
            <person name="Yan Y."/>
            <person name="Sichtig H."/>
        </authorList>
    </citation>
    <scope>NUCLEOTIDE SEQUENCE [LARGE SCALE GENOMIC DNA]</scope>
    <source>
        <strain evidence="8">FDAARGOS_652</strain>
    </source>
</reference>
<dbReference type="SUPFAM" id="SSF53613">
    <property type="entry name" value="Ribokinase-like"/>
    <property type="match status" value="1"/>
</dbReference>
<name>A0A8X7TDF2_CANPA</name>
<dbReference type="CDD" id="cd01173">
    <property type="entry name" value="pyridoxal_pyridoxamine_kinase"/>
    <property type="match status" value="1"/>
</dbReference>
<dbReference type="AlphaFoldDB" id="A0A8X7TDF2"/>
<dbReference type="GO" id="GO:0005829">
    <property type="term" value="C:cytosol"/>
    <property type="evidence" value="ECO:0007669"/>
    <property type="project" value="TreeGrafter"/>
</dbReference>
<keyword evidence="3" id="KW-0808">Transferase</keyword>
<comment type="caution">
    <text evidence="8">The sequence shown here is derived from an EMBL/GenBank/DDBJ whole genome shotgun (WGS) entry which is preliminary data.</text>
</comment>
<dbReference type="PANTHER" id="PTHR10534:SF2">
    <property type="entry name" value="PYRIDOXAL KINASE"/>
    <property type="match status" value="1"/>
</dbReference>
<evidence type="ECO:0000256" key="7">
    <source>
        <dbReference type="SAM" id="MobiDB-lite"/>
    </source>
</evidence>
<evidence type="ECO:0000256" key="5">
    <source>
        <dbReference type="ARBA" id="ARBA00022777"/>
    </source>
</evidence>
<keyword evidence="5 8" id="KW-0418">Kinase</keyword>
<evidence type="ECO:0000313" key="8">
    <source>
        <dbReference type="EMBL" id="KAF6057583.1"/>
    </source>
</evidence>